<keyword evidence="5" id="KW-0233">DNA recombination</keyword>
<evidence type="ECO:0000256" key="2">
    <source>
        <dbReference type="ARBA" id="ARBA00006363"/>
    </source>
</evidence>
<evidence type="ECO:0000313" key="7">
    <source>
        <dbReference type="EMBL" id="KLO33300.1"/>
    </source>
</evidence>
<dbReference type="Pfam" id="PF13936">
    <property type="entry name" value="HTH_38"/>
    <property type="match status" value="1"/>
</dbReference>
<dbReference type="InterPro" id="IPR001584">
    <property type="entry name" value="Integrase_cat-core"/>
</dbReference>
<dbReference type="PATRIC" id="fig|29311.19.peg.3591"/>
<dbReference type="PROSITE" id="PS50994">
    <property type="entry name" value="INTEGRASE"/>
    <property type="match status" value="1"/>
</dbReference>
<dbReference type="GO" id="GO:0003677">
    <property type="term" value="F:DNA binding"/>
    <property type="evidence" value="ECO:0007669"/>
    <property type="project" value="UniProtKB-KW"/>
</dbReference>
<dbReference type="InterPro" id="IPR036397">
    <property type="entry name" value="RNaseH_sf"/>
</dbReference>
<organism evidence="7 8">
    <name type="scientific">Mycobacterium haemophilum</name>
    <dbReference type="NCBI Taxonomy" id="29311"/>
    <lineage>
        <taxon>Bacteria</taxon>
        <taxon>Bacillati</taxon>
        <taxon>Actinomycetota</taxon>
        <taxon>Actinomycetes</taxon>
        <taxon>Mycobacteriales</taxon>
        <taxon>Mycobacteriaceae</taxon>
        <taxon>Mycobacterium</taxon>
    </lineage>
</organism>
<dbReference type="Gene3D" id="3.30.420.10">
    <property type="entry name" value="Ribonuclease H-like superfamily/Ribonuclease H"/>
    <property type="match status" value="1"/>
</dbReference>
<evidence type="ECO:0000256" key="4">
    <source>
        <dbReference type="ARBA" id="ARBA00023125"/>
    </source>
</evidence>
<dbReference type="GO" id="GO:0006313">
    <property type="term" value="P:DNA transposition"/>
    <property type="evidence" value="ECO:0007669"/>
    <property type="project" value="InterPro"/>
</dbReference>
<evidence type="ECO:0000256" key="1">
    <source>
        <dbReference type="ARBA" id="ARBA00002190"/>
    </source>
</evidence>
<name>A0A0I9TXG9_9MYCO</name>
<evidence type="ECO:0000313" key="8">
    <source>
        <dbReference type="Proteomes" id="UP000036334"/>
    </source>
</evidence>
<evidence type="ECO:0000259" key="6">
    <source>
        <dbReference type="PROSITE" id="PS50994"/>
    </source>
</evidence>
<feature type="domain" description="Integrase catalytic" evidence="6">
    <location>
        <begin position="247"/>
        <end position="411"/>
    </location>
</feature>
<keyword evidence="8" id="KW-1185">Reference proteome</keyword>
<proteinExistence type="inferred from homology"/>
<keyword evidence="4" id="KW-0238">DNA-binding</keyword>
<comment type="caution">
    <text evidence="7">The sequence shown here is derived from an EMBL/GenBank/DDBJ whole genome shotgun (WGS) entry which is preliminary data.</text>
</comment>
<reference evidence="7 8" key="1">
    <citation type="submission" date="2015-05" db="EMBL/GenBank/DDBJ databases">
        <title>Genome sequence of Mycobacterium haemophilum.</title>
        <authorList>
            <person name="Greninger A.L."/>
            <person name="Cunningham G."/>
            <person name="Miller S."/>
        </authorList>
    </citation>
    <scope>NUCLEOTIDE SEQUENCE [LARGE SCALE GENOMIC DNA]</scope>
    <source>
        <strain evidence="8">UC1</strain>
    </source>
</reference>
<dbReference type="InterPro" id="IPR053392">
    <property type="entry name" value="Transposase_IS30-like"/>
</dbReference>
<evidence type="ECO:0000256" key="5">
    <source>
        <dbReference type="ARBA" id="ARBA00023172"/>
    </source>
</evidence>
<dbReference type="PANTHER" id="PTHR10948:SF23">
    <property type="entry name" value="TRANSPOSASE INSI FOR INSERTION SEQUENCE ELEMENT IS30A-RELATED"/>
    <property type="match status" value="1"/>
</dbReference>
<dbReference type="GO" id="GO:0005829">
    <property type="term" value="C:cytosol"/>
    <property type="evidence" value="ECO:0007669"/>
    <property type="project" value="TreeGrafter"/>
</dbReference>
<dbReference type="SUPFAM" id="SSF53098">
    <property type="entry name" value="Ribonuclease H-like"/>
    <property type="match status" value="1"/>
</dbReference>
<dbReference type="AlphaFoldDB" id="A0A0I9TXG9"/>
<dbReference type="STRING" id="1202450.B586_17030"/>
<comment type="similarity">
    <text evidence="2">Belongs to the transposase IS30 family.</text>
</comment>
<protein>
    <submittedName>
        <fullName evidence="7">Transposase</fullName>
    </submittedName>
</protein>
<dbReference type="InterPro" id="IPR051917">
    <property type="entry name" value="Transposase-Integrase"/>
</dbReference>
<evidence type="ECO:0000256" key="3">
    <source>
        <dbReference type="ARBA" id="ARBA00022578"/>
    </source>
</evidence>
<accession>A0A0I9TXG9</accession>
<sequence>MANGALRSRVPVFWECVRRGLDPGRAGVAVGVSQGTGRQWFREAGGVKPRFSKPNISGPRPRLSVQERIEIQAGVHAQESLRSIGRRLGRPASTIKREIDSNCELRNRHTGCKSGYRRKEAFGARQSGKTASVRYLAVSAHDRAADRARRPKARKLAINDRLHAEVQTRLKQLHSPTQIASRLRRDFPDDPEMRVSHEAIYQAIYVQGRGSLRRELHRCLRTKRAVRRSQHQPGTRRQGRIPDMISISERPPEVADRAVPGHWEGDLILGSTASASAIGTLVERTTRFVMLLHLPDDHGALAVQNAIVAKMVELPDHLRRSLTWDQGKELTNHLAIAAATDLDIYFCDPHSPWQRGSNENTNGLLRQYFPKGTDLSIYGAGYLDYVAAELNGRPRQTLDWKTPAETLNELLSQPPTVASTA</sequence>
<dbReference type="InterPro" id="IPR025246">
    <property type="entry name" value="IS30-like_HTH"/>
</dbReference>
<dbReference type="Pfam" id="PF00665">
    <property type="entry name" value="rve"/>
    <property type="match status" value="1"/>
</dbReference>
<dbReference type="GO" id="GO:0004803">
    <property type="term" value="F:transposase activity"/>
    <property type="evidence" value="ECO:0007669"/>
    <property type="project" value="InterPro"/>
</dbReference>
<dbReference type="PANTHER" id="PTHR10948">
    <property type="entry name" value="TRANSPOSASE"/>
    <property type="match status" value="1"/>
</dbReference>
<dbReference type="InterPro" id="IPR012337">
    <property type="entry name" value="RNaseH-like_sf"/>
</dbReference>
<dbReference type="NCBIfam" id="NF033563">
    <property type="entry name" value="transpos_IS30"/>
    <property type="match status" value="1"/>
</dbReference>
<dbReference type="InterPro" id="IPR001598">
    <property type="entry name" value="Transposase_IS30_CS"/>
</dbReference>
<dbReference type="GO" id="GO:0015074">
    <property type="term" value="P:DNA integration"/>
    <property type="evidence" value="ECO:0007669"/>
    <property type="project" value="InterPro"/>
</dbReference>
<dbReference type="Proteomes" id="UP000036334">
    <property type="component" value="Unassembled WGS sequence"/>
</dbReference>
<dbReference type="PROSITE" id="PS01043">
    <property type="entry name" value="TRANSPOSASE_IS30"/>
    <property type="match status" value="1"/>
</dbReference>
<gene>
    <name evidence="7" type="ORF">ABH38_20260</name>
</gene>
<keyword evidence="3" id="KW-0815">Transposition</keyword>
<comment type="function">
    <text evidence="1">Required for the transposition of the insertion element.</text>
</comment>
<dbReference type="RefSeq" id="WP_047316996.1">
    <property type="nucleotide sequence ID" value="NZ_LDPR01000049.1"/>
</dbReference>
<dbReference type="EMBL" id="LDPR01000049">
    <property type="protein sequence ID" value="KLO33300.1"/>
    <property type="molecule type" value="Genomic_DNA"/>
</dbReference>